<dbReference type="GO" id="GO:0003700">
    <property type="term" value="F:DNA-binding transcription factor activity"/>
    <property type="evidence" value="ECO:0007669"/>
    <property type="project" value="InterPro"/>
</dbReference>
<dbReference type="PROSITE" id="PS51118">
    <property type="entry name" value="HTH_HXLR"/>
    <property type="match status" value="1"/>
</dbReference>
<organism evidence="5 6">
    <name type="scientific">Actinophytocola oryzae</name>
    <dbReference type="NCBI Taxonomy" id="502181"/>
    <lineage>
        <taxon>Bacteria</taxon>
        <taxon>Bacillati</taxon>
        <taxon>Actinomycetota</taxon>
        <taxon>Actinomycetes</taxon>
        <taxon>Pseudonocardiales</taxon>
        <taxon>Pseudonocardiaceae</taxon>
    </lineage>
</organism>
<evidence type="ECO:0000256" key="3">
    <source>
        <dbReference type="ARBA" id="ARBA00023163"/>
    </source>
</evidence>
<dbReference type="InterPro" id="IPR036388">
    <property type="entry name" value="WH-like_DNA-bd_sf"/>
</dbReference>
<dbReference type="SUPFAM" id="SSF46785">
    <property type="entry name" value="Winged helix' DNA-binding domain"/>
    <property type="match status" value="1"/>
</dbReference>
<gene>
    <name evidence="5" type="ORF">CLV71_107292</name>
</gene>
<dbReference type="EMBL" id="SOCP01000007">
    <property type="protein sequence ID" value="TDV49944.1"/>
    <property type="molecule type" value="Genomic_DNA"/>
</dbReference>
<proteinExistence type="predicted"/>
<dbReference type="Proteomes" id="UP000294927">
    <property type="component" value="Unassembled WGS sequence"/>
</dbReference>
<name>A0A4R7VKE8_9PSEU</name>
<dbReference type="InterPro" id="IPR002577">
    <property type="entry name" value="HTH_HxlR"/>
</dbReference>
<accession>A0A4R7VKE8</accession>
<sequence>MDIELAEQAIKVLSSKGVLSVLEELACGTRRHNELARAVKVDHKTLDKTLRRLQDADLVVREVHPVPLRVHYRLTAHASGVLHAVAGLATEWRTCTRSEARDRRYPGSTLRPTRTAS</sequence>
<dbReference type="SMART" id="SM00418">
    <property type="entry name" value="HTH_ARSR"/>
    <property type="match status" value="1"/>
</dbReference>
<evidence type="ECO:0000256" key="1">
    <source>
        <dbReference type="ARBA" id="ARBA00023015"/>
    </source>
</evidence>
<evidence type="ECO:0000259" key="4">
    <source>
        <dbReference type="PROSITE" id="PS51118"/>
    </source>
</evidence>
<dbReference type="Pfam" id="PF01638">
    <property type="entry name" value="HxlR"/>
    <property type="match status" value="1"/>
</dbReference>
<dbReference type="AlphaFoldDB" id="A0A4R7VKE8"/>
<keyword evidence="1" id="KW-0805">Transcription regulation</keyword>
<dbReference type="Gene3D" id="1.10.10.10">
    <property type="entry name" value="Winged helix-like DNA-binding domain superfamily/Winged helix DNA-binding domain"/>
    <property type="match status" value="1"/>
</dbReference>
<protein>
    <submittedName>
        <fullName evidence="5">HxlR family transcriptional regulator</fullName>
    </submittedName>
</protein>
<dbReference type="GO" id="GO:0003677">
    <property type="term" value="F:DNA binding"/>
    <property type="evidence" value="ECO:0007669"/>
    <property type="project" value="UniProtKB-KW"/>
</dbReference>
<dbReference type="OrthoDB" id="3176111at2"/>
<feature type="domain" description="HTH hxlR-type" evidence="4">
    <location>
        <begin position="3"/>
        <end position="100"/>
    </location>
</feature>
<dbReference type="PANTHER" id="PTHR33204">
    <property type="entry name" value="TRANSCRIPTIONAL REGULATOR, MARR FAMILY"/>
    <property type="match status" value="1"/>
</dbReference>
<evidence type="ECO:0000256" key="2">
    <source>
        <dbReference type="ARBA" id="ARBA00023125"/>
    </source>
</evidence>
<evidence type="ECO:0000313" key="6">
    <source>
        <dbReference type="Proteomes" id="UP000294927"/>
    </source>
</evidence>
<keyword evidence="3" id="KW-0804">Transcription</keyword>
<dbReference type="InterPro" id="IPR001845">
    <property type="entry name" value="HTH_ArsR_DNA-bd_dom"/>
</dbReference>
<comment type="caution">
    <text evidence="5">The sequence shown here is derived from an EMBL/GenBank/DDBJ whole genome shotgun (WGS) entry which is preliminary data.</text>
</comment>
<evidence type="ECO:0000313" key="5">
    <source>
        <dbReference type="EMBL" id="TDV49944.1"/>
    </source>
</evidence>
<keyword evidence="2" id="KW-0238">DNA-binding</keyword>
<reference evidence="5 6" key="1">
    <citation type="submission" date="2019-03" db="EMBL/GenBank/DDBJ databases">
        <title>Genomic Encyclopedia of Archaeal and Bacterial Type Strains, Phase II (KMG-II): from individual species to whole genera.</title>
        <authorList>
            <person name="Goeker M."/>
        </authorList>
    </citation>
    <scope>NUCLEOTIDE SEQUENCE [LARGE SCALE GENOMIC DNA]</scope>
    <source>
        <strain evidence="5 6">DSM 45499</strain>
    </source>
</reference>
<keyword evidence="6" id="KW-1185">Reference proteome</keyword>
<dbReference type="RefSeq" id="WP_133904616.1">
    <property type="nucleotide sequence ID" value="NZ_SOCP01000007.1"/>
</dbReference>
<dbReference type="InterPro" id="IPR036390">
    <property type="entry name" value="WH_DNA-bd_sf"/>
</dbReference>